<evidence type="ECO:0000256" key="5">
    <source>
        <dbReference type="SAM" id="MobiDB-lite"/>
    </source>
</evidence>
<evidence type="ECO:0000256" key="2">
    <source>
        <dbReference type="ARBA" id="ARBA00023125"/>
    </source>
</evidence>
<evidence type="ECO:0000313" key="9">
    <source>
        <dbReference type="Proteomes" id="UP001293254"/>
    </source>
</evidence>
<name>A0AAE1YSQ9_9LAMI</name>
<dbReference type="GO" id="GO:0003677">
    <property type="term" value="F:DNA binding"/>
    <property type="evidence" value="ECO:0007669"/>
    <property type="project" value="UniProtKB-KW"/>
</dbReference>
<keyword evidence="2" id="KW-0238">DNA-binding</keyword>
<feature type="domain" description="PB1" evidence="7">
    <location>
        <begin position="114"/>
        <end position="188"/>
    </location>
</feature>
<feature type="compositionally biased region" description="Polar residues" evidence="5">
    <location>
        <begin position="45"/>
        <end position="63"/>
    </location>
</feature>
<keyword evidence="9" id="KW-1185">Reference proteome</keyword>
<accession>A0AAE1YSQ9</accession>
<evidence type="ECO:0000313" key="8">
    <source>
        <dbReference type="EMBL" id="KAK4435824.1"/>
    </source>
</evidence>
<dbReference type="PROSITE" id="PS51519">
    <property type="entry name" value="RWP_RK"/>
    <property type="match status" value="1"/>
</dbReference>
<evidence type="ECO:0000259" key="6">
    <source>
        <dbReference type="PROSITE" id="PS51519"/>
    </source>
</evidence>
<dbReference type="AlphaFoldDB" id="A0AAE1YSQ9"/>
<dbReference type="PROSITE" id="PS51745">
    <property type="entry name" value="PB1"/>
    <property type="match status" value="1"/>
</dbReference>
<feature type="region of interest" description="Disordered" evidence="5">
    <location>
        <begin position="44"/>
        <end position="63"/>
    </location>
</feature>
<feature type="domain" description="RWP-RK" evidence="6">
    <location>
        <begin position="1"/>
        <end position="73"/>
    </location>
</feature>
<reference evidence="8" key="1">
    <citation type="submission" date="2020-06" db="EMBL/GenBank/DDBJ databases">
        <authorList>
            <person name="Li T."/>
            <person name="Hu X."/>
            <person name="Zhang T."/>
            <person name="Song X."/>
            <person name="Zhang H."/>
            <person name="Dai N."/>
            <person name="Sheng W."/>
            <person name="Hou X."/>
            <person name="Wei L."/>
        </authorList>
    </citation>
    <scope>NUCLEOTIDE SEQUENCE</scope>
    <source>
        <strain evidence="8">3651</strain>
        <tissue evidence="8">Leaf</tissue>
    </source>
</reference>
<evidence type="ECO:0000256" key="3">
    <source>
        <dbReference type="ARBA" id="ARBA00023163"/>
    </source>
</evidence>
<dbReference type="Pfam" id="PF00564">
    <property type="entry name" value="PB1"/>
    <property type="match status" value="1"/>
</dbReference>
<dbReference type="InterPro" id="IPR045012">
    <property type="entry name" value="NLP"/>
</dbReference>
<dbReference type="PANTHER" id="PTHR32002">
    <property type="entry name" value="PROTEIN NLP8"/>
    <property type="match status" value="1"/>
</dbReference>
<dbReference type="Pfam" id="PF02042">
    <property type="entry name" value="RWP-RK"/>
    <property type="match status" value="1"/>
</dbReference>
<evidence type="ECO:0000256" key="4">
    <source>
        <dbReference type="ARBA" id="ARBA00023242"/>
    </source>
</evidence>
<dbReference type="InterPro" id="IPR000270">
    <property type="entry name" value="PB1_dom"/>
</dbReference>
<dbReference type="InterPro" id="IPR003035">
    <property type="entry name" value="RWP-RK_dom"/>
</dbReference>
<keyword evidence="1" id="KW-0805">Transcription regulation</keyword>
<organism evidence="8 9">
    <name type="scientific">Sesamum alatum</name>
    <dbReference type="NCBI Taxonomy" id="300844"/>
    <lineage>
        <taxon>Eukaryota</taxon>
        <taxon>Viridiplantae</taxon>
        <taxon>Streptophyta</taxon>
        <taxon>Embryophyta</taxon>
        <taxon>Tracheophyta</taxon>
        <taxon>Spermatophyta</taxon>
        <taxon>Magnoliopsida</taxon>
        <taxon>eudicotyledons</taxon>
        <taxon>Gunneridae</taxon>
        <taxon>Pentapetalae</taxon>
        <taxon>asterids</taxon>
        <taxon>lamiids</taxon>
        <taxon>Lamiales</taxon>
        <taxon>Pedaliaceae</taxon>
        <taxon>Sesamum</taxon>
    </lineage>
</organism>
<dbReference type="PANTHER" id="PTHR32002:SF35">
    <property type="entry name" value="PROTEIN NLP6"/>
    <property type="match status" value="1"/>
</dbReference>
<keyword evidence="3" id="KW-0804">Transcription</keyword>
<dbReference type="InterPro" id="IPR053793">
    <property type="entry name" value="PB1-like"/>
</dbReference>
<reference evidence="8" key="2">
    <citation type="journal article" date="2024" name="Plant">
        <title>Genomic evolution and insights into agronomic trait innovations of Sesamum species.</title>
        <authorList>
            <person name="Miao H."/>
            <person name="Wang L."/>
            <person name="Qu L."/>
            <person name="Liu H."/>
            <person name="Sun Y."/>
            <person name="Le M."/>
            <person name="Wang Q."/>
            <person name="Wei S."/>
            <person name="Zheng Y."/>
            <person name="Lin W."/>
            <person name="Duan Y."/>
            <person name="Cao H."/>
            <person name="Xiong S."/>
            <person name="Wang X."/>
            <person name="Wei L."/>
            <person name="Li C."/>
            <person name="Ma Q."/>
            <person name="Ju M."/>
            <person name="Zhao R."/>
            <person name="Li G."/>
            <person name="Mu C."/>
            <person name="Tian Q."/>
            <person name="Mei H."/>
            <person name="Zhang T."/>
            <person name="Gao T."/>
            <person name="Zhang H."/>
        </authorList>
    </citation>
    <scope>NUCLEOTIDE SEQUENCE</scope>
    <source>
        <strain evidence="8">3651</strain>
    </source>
</reference>
<dbReference type="SUPFAM" id="SSF54277">
    <property type="entry name" value="CAD &amp; PB1 domains"/>
    <property type="match status" value="1"/>
</dbReference>
<sequence>MSFHISYEDLELHFGKRLEDVAKELGVSRSTLKRACREYGIKRWPSSQNNKKNPSLFETSTSNKRVRCSEQQVLVSSSSSPPPQISPLHNQNVLQISSGAKSSQNRTKLTEADVVLIKAKFGDDTVKVQLLVSSGIGKLKKEVGKRFNLMNASFKLYYFDEDEWILLACDDDLQLCIKTLTASGKTSI</sequence>
<dbReference type="GO" id="GO:0003700">
    <property type="term" value="F:DNA-binding transcription factor activity"/>
    <property type="evidence" value="ECO:0007669"/>
    <property type="project" value="InterPro"/>
</dbReference>
<dbReference type="Gene3D" id="3.10.20.90">
    <property type="entry name" value="Phosphatidylinositol 3-kinase Catalytic Subunit, Chain A, domain 1"/>
    <property type="match status" value="1"/>
</dbReference>
<evidence type="ECO:0000256" key="1">
    <source>
        <dbReference type="ARBA" id="ARBA00023015"/>
    </source>
</evidence>
<gene>
    <name evidence="8" type="ORF">Salat_0746000</name>
</gene>
<proteinExistence type="predicted"/>
<dbReference type="Proteomes" id="UP001293254">
    <property type="component" value="Unassembled WGS sequence"/>
</dbReference>
<dbReference type="EMBL" id="JACGWO010000002">
    <property type="protein sequence ID" value="KAK4435824.1"/>
    <property type="molecule type" value="Genomic_DNA"/>
</dbReference>
<comment type="caution">
    <text evidence="8">The sequence shown here is derived from an EMBL/GenBank/DDBJ whole genome shotgun (WGS) entry which is preliminary data.</text>
</comment>
<protein>
    <submittedName>
        <fullName evidence="8">Protein NLP8</fullName>
    </submittedName>
</protein>
<keyword evidence="4" id="KW-0539">Nucleus</keyword>
<evidence type="ECO:0000259" key="7">
    <source>
        <dbReference type="PROSITE" id="PS51745"/>
    </source>
</evidence>
<dbReference type="SMART" id="SM00666">
    <property type="entry name" value="PB1"/>
    <property type="match status" value="1"/>
</dbReference>